<evidence type="ECO:0000313" key="2">
    <source>
        <dbReference type="Proteomes" id="UP001162960"/>
    </source>
</evidence>
<organism evidence="1 2">
    <name type="scientific">Bacteroides thetaiotaomicron</name>
    <dbReference type="NCBI Taxonomy" id="818"/>
    <lineage>
        <taxon>Bacteria</taxon>
        <taxon>Pseudomonadati</taxon>
        <taxon>Bacteroidota</taxon>
        <taxon>Bacteroidia</taxon>
        <taxon>Bacteroidales</taxon>
        <taxon>Bacteroidaceae</taxon>
        <taxon>Bacteroides</taxon>
    </lineage>
</organism>
<dbReference type="EMBL" id="CP083685">
    <property type="protein sequence ID" value="UYU90371.1"/>
    <property type="molecule type" value="Genomic_DNA"/>
</dbReference>
<reference evidence="1" key="1">
    <citation type="submission" date="2021-06" db="EMBL/GenBank/DDBJ databases">
        <title>Interrogation of the integrated mobile genetic elements in gut-associated Bacteroides with a consensus prediction approach.</title>
        <authorList>
            <person name="Campbell D.E."/>
            <person name="Leigh J.R."/>
            <person name="Kim T."/>
            <person name="England W."/>
            <person name="Whitaker R.J."/>
            <person name="Degnan P.H."/>
        </authorList>
    </citation>
    <scope>NUCLEOTIDE SEQUENCE</scope>
    <source>
        <strain evidence="1">VPI-3443</strain>
    </source>
</reference>
<dbReference type="Proteomes" id="UP001162960">
    <property type="component" value="Chromosome"/>
</dbReference>
<evidence type="ECO:0000313" key="1">
    <source>
        <dbReference type="EMBL" id="UYU90371.1"/>
    </source>
</evidence>
<protein>
    <submittedName>
        <fullName evidence="1">Uncharacterized protein</fullName>
    </submittedName>
</protein>
<accession>A0AB38UC10</accession>
<name>A0AB38UC10_BACT4</name>
<dbReference type="RefSeq" id="WP_225979485.1">
    <property type="nucleotide sequence ID" value="NZ_CAXSTA010000018.1"/>
</dbReference>
<dbReference type="AlphaFoldDB" id="A0AB38UC10"/>
<gene>
    <name evidence="1" type="ORF">KQP74_20920</name>
</gene>
<sequence>MPFCVMNIPEQVKNEARWLIEQYGDSFDYLGNHEGADYFLYKFPEDVTTGFPFVFRYGDGQVMTYSDFEALDLINLLIKDFDEVGVE</sequence>
<proteinExistence type="predicted"/>